<dbReference type="Gene3D" id="3.40.50.300">
    <property type="entry name" value="P-loop containing nucleotide triphosphate hydrolases"/>
    <property type="match status" value="1"/>
</dbReference>
<dbReference type="GO" id="GO:0004386">
    <property type="term" value="F:helicase activity"/>
    <property type="evidence" value="ECO:0007669"/>
    <property type="project" value="UniProtKB-KW"/>
</dbReference>
<evidence type="ECO:0000313" key="2">
    <source>
        <dbReference type="EMBL" id="UWP60848.1"/>
    </source>
</evidence>
<keyword evidence="2" id="KW-0067">ATP-binding</keyword>
<feature type="region of interest" description="Disordered" evidence="1">
    <location>
        <begin position="1"/>
        <end position="24"/>
    </location>
</feature>
<sequence>MTAKEKMTAPVASVGADAEQPLSNKLTNQSIADLPGKGNLQATNNAENTVKSANKKNTDELETVSMMELYDTAYPPKLPIVDGLLYNGMYLFVGSPKIGKSFFMAQIGYHISKGLPLWGFSIRQGTVLYLALEDDYARLQKRLSQMFGMEGSENFYFAIKSKSLNDGLERQLVTFVTEHKDARLIIIDTLQKVREVGGDKISYASDYEIVTKLKKFSDEYGVCLLAVHHTRKLDSSDTFETISGTNGLLGAADGAFVMQKEKRTDNKAVLEVAGRDQQDQKLWLNFNRERCVWELTKTETELWKEPEDPLLEKIKELVTETTPEWAGTATELVEVLQVEMQPNALSRKLNVSLERLILEYGIQYKTERGHDGRKNYQKSRDGLKEERKKNCRKKLMN</sequence>
<proteinExistence type="predicted"/>
<dbReference type="SUPFAM" id="SSF52540">
    <property type="entry name" value="P-loop containing nucleoside triphosphate hydrolases"/>
    <property type="match status" value="1"/>
</dbReference>
<dbReference type="EMBL" id="CP102290">
    <property type="protein sequence ID" value="UWP60848.1"/>
    <property type="molecule type" value="Genomic_DNA"/>
</dbReference>
<keyword evidence="2" id="KW-0347">Helicase</keyword>
<name>A0ABY5VLE7_9FIRM</name>
<dbReference type="Pfam" id="PF13481">
    <property type="entry name" value="AAA_25"/>
    <property type="match status" value="1"/>
</dbReference>
<reference evidence="2" key="1">
    <citation type="journal article" date="2022" name="Cell">
        <title>Design, construction, and in vivo augmentation of a complex gut microbiome.</title>
        <authorList>
            <person name="Cheng A.G."/>
            <person name="Ho P.Y."/>
            <person name="Aranda-Diaz A."/>
            <person name="Jain S."/>
            <person name="Yu F.B."/>
            <person name="Meng X."/>
            <person name="Wang M."/>
            <person name="Iakiviak M."/>
            <person name="Nagashima K."/>
            <person name="Zhao A."/>
            <person name="Murugkar P."/>
            <person name="Patil A."/>
            <person name="Atabakhsh K."/>
            <person name="Weakley A."/>
            <person name="Yan J."/>
            <person name="Brumbaugh A.R."/>
            <person name="Higginbottom S."/>
            <person name="Dimas A."/>
            <person name="Shiver A.L."/>
            <person name="Deutschbauer A."/>
            <person name="Neff N."/>
            <person name="Sonnenburg J.L."/>
            <person name="Huang K.C."/>
            <person name="Fischbach M.A."/>
        </authorList>
    </citation>
    <scope>NUCLEOTIDE SEQUENCE</scope>
    <source>
        <strain evidence="2">DSM 19829</strain>
    </source>
</reference>
<feature type="region of interest" description="Disordered" evidence="1">
    <location>
        <begin position="370"/>
        <end position="397"/>
    </location>
</feature>
<gene>
    <name evidence="2" type="ORF">NQ502_07395</name>
</gene>
<accession>A0ABY5VLE7</accession>
<evidence type="ECO:0000256" key="1">
    <source>
        <dbReference type="SAM" id="MobiDB-lite"/>
    </source>
</evidence>
<protein>
    <submittedName>
        <fullName evidence="2">Helicase RepA family protein</fullName>
    </submittedName>
</protein>
<dbReference type="RefSeq" id="WP_028527550.1">
    <property type="nucleotide sequence ID" value="NZ_CABLBR010000003.1"/>
</dbReference>
<keyword evidence="2" id="KW-0547">Nucleotide-binding</keyword>
<keyword evidence="2" id="KW-0378">Hydrolase</keyword>
<dbReference type="InterPro" id="IPR027417">
    <property type="entry name" value="P-loop_NTPase"/>
</dbReference>
<keyword evidence="3" id="KW-1185">Reference proteome</keyword>
<organism evidence="2 3">
    <name type="scientific">Ruminococcus gauvreauii</name>
    <dbReference type="NCBI Taxonomy" id="438033"/>
    <lineage>
        <taxon>Bacteria</taxon>
        <taxon>Bacillati</taxon>
        <taxon>Bacillota</taxon>
        <taxon>Clostridia</taxon>
        <taxon>Eubacteriales</taxon>
        <taxon>Oscillospiraceae</taxon>
        <taxon>Ruminococcus</taxon>
    </lineage>
</organism>
<dbReference type="Proteomes" id="UP001060164">
    <property type="component" value="Chromosome"/>
</dbReference>
<evidence type="ECO:0000313" key="3">
    <source>
        <dbReference type="Proteomes" id="UP001060164"/>
    </source>
</evidence>
<feature type="compositionally biased region" description="Basic and acidic residues" evidence="1">
    <location>
        <begin position="370"/>
        <end position="388"/>
    </location>
</feature>